<accession>M5G5M0</accession>
<feature type="compositionally biased region" description="Low complexity" evidence="1">
    <location>
        <begin position="24"/>
        <end position="34"/>
    </location>
</feature>
<evidence type="ECO:0000313" key="2">
    <source>
        <dbReference type="EMBL" id="EJU03515.1"/>
    </source>
</evidence>
<feature type="compositionally biased region" description="Low complexity" evidence="1">
    <location>
        <begin position="65"/>
        <end position="103"/>
    </location>
</feature>
<dbReference type="OrthoDB" id="10679754at2759"/>
<protein>
    <submittedName>
        <fullName evidence="2">Uncharacterized protein</fullName>
    </submittedName>
</protein>
<dbReference type="HOGENOM" id="CLU_754435_0_0_1"/>
<name>M5G5M0_DACPD</name>
<proteinExistence type="predicted"/>
<dbReference type="GeneID" id="63692632"/>
<organism evidence="2 3">
    <name type="scientific">Dacryopinax primogenitus (strain DJM 731)</name>
    <name type="common">Brown rot fungus</name>
    <dbReference type="NCBI Taxonomy" id="1858805"/>
    <lineage>
        <taxon>Eukaryota</taxon>
        <taxon>Fungi</taxon>
        <taxon>Dikarya</taxon>
        <taxon>Basidiomycota</taxon>
        <taxon>Agaricomycotina</taxon>
        <taxon>Dacrymycetes</taxon>
        <taxon>Dacrymycetales</taxon>
        <taxon>Dacrymycetaceae</taxon>
        <taxon>Dacryopinax</taxon>
    </lineage>
</organism>
<dbReference type="AlphaFoldDB" id="M5G5M0"/>
<feature type="region of interest" description="Disordered" evidence="1">
    <location>
        <begin position="343"/>
        <end position="367"/>
    </location>
</feature>
<feature type="compositionally biased region" description="Pro residues" evidence="1">
    <location>
        <begin position="1"/>
        <end position="12"/>
    </location>
</feature>
<dbReference type="OMA" id="SFKPQVE"/>
<dbReference type="Proteomes" id="UP000030653">
    <property type="component" value="Unassembled WGS sequence"/>
</dbReference>
<dbReference type="RefSeq" id="XP_040630409.1">
    <property type="nucleotide sequence ID" value="XM_040777570.1"/>
</dbReference>
<evidence type="ECO:0000313" key="3">
    <source>
        <dbReference type="Proteomes" id="UP000030653"/>
    </source>
</evidence>
<feature type="compositionally biased region" description="Pro residues" evidence="1">
    <location>
        <begin position="152"/>
        <end position="163"/>
    </location>
</feature>
<evidence type="ECO:0000256" key="1">
    <source>
        <dbReference type="SAM" id="MobiDB-lite"/>
    </source>
</evidence>
<dbReference type="EMBL" id="JH795859">
    <property type="protein sequence ID" value="EJU03515.1"/>
    <property type="molecule type" value="Genomic_DNA"/>
</dbReference>
<sequence length="367" mass="37897">MSPLILRPPTPPLSHRRHSRETVSSPTSFYTLPSPSSPSPTPTPTSTPTPTRRTHSPRLPPTTQPRRFPSPFSKPSSPSPSSSVPFPAAGRSSPAPSSIGGRSFSLSISKDKPEETQRAGRMFSSVKRTLSAFRRSPPAQPEDYESALSALPLPPLEPPPLPPTISQIARGLASKPPRLPRRFSPGRSSLKRSPSGSPVSVSGSGSGGASDSPSLTSASGSGRSGRSTALGTPSSSSSFLPSFGLGLAGLGRRLSRSSSAAGGEDLFGAGAGVGYVGVGVGYVGVGVGRKPSATSAISASASAASGRSGSYESLGERKVRFGGQVVVVAASGLITGFGRERERTTNIEGLRSKTEDRTTEERRRRNL</sequence>
<feature type="compositionally biased region" description="Basic and acidic residues" evidence="1">
    <location>
        <begin position="109"/>
        <end position="118"/>
    </location>
</feature>
<reference evidence="2 3" key="1">
    <citation type="journal article" date="2012" name="Science">
        <title>The Paleozoic origin of enzymatic lignin decomposition reconstructed from 31 fungal genomes.</title>
        <authorList>
            <person name="Floudas D."/>
            <person name="Binder M."/>
            <person name="Riley R."/>
            <person name="Barry K."/>
            <person name="Blanchette R.A."/>
            <person name="Henrissat B."/>
            <person name="Martinez A.T."/>
            <person name="Otillar R."/>
            <person name="Spatafora J.W."/>
            <person name="Yadav J.S."/>
            <person name="Aerts A."/>
            <person name="Benoit I."/>
            <person name="Boyd A."/>
            <person name="Carlson A."/>
            <person name="Copeland A."/>
            <person name="Coutinho P.M."/>
            <person name="de Vries R.P."/>
            <person name="Ferreira P."/>
            <person name="Findley K."/>
            <person name="Foster B."/>
            <person name="Gaskell J."/>
            <person name="Glotzer D."/>
            <person name="Gorecki P."/>
            <person name="Heitman J."/>
            <person name="Hesse C."/>
            <person name="Hori C."/>
            <person name="Igarashi K."/>
            <person name="Jurgens J.A."/>
            <person name="Kallen N."/>
            <person name="Kersten P."/>
            <person name="Kohler A."/>
            <person name="Kuees U."/>
            <person name="Kumar T.K.A."/>
            <person name="Kuo A."/>
            <person name="LaButti K."/>
            <person name="Larrondo L.F."/>
            <person name="Lindquist E."/>
            <person name="Ling A."/>
            <person name="Lombard V."/>
            <person name="Lucas S."/>
            <person name="Lundell T."/>
            <person name="Martin R."/>
            <person name="McLaughlin D.J."/>
            <person name="Morgenstern I."/>
            <person name="Morin E."/>
            <person name="Murat C."/>
            <person name="Nagy L.G."/>
            <person name="Nolan M."/>
            <person name="Ohm R.A."/>
            <person name="Patyshakuliyeva A."/>
            <person name="Rokas A."/>
            <person name="Ruiz-Duenas F.J."/>
            <person name="Sabat G."/>
            <person name="Salamov A."/>
            <person name="Samejima M."/>
            <person name="Schmutz J."/>
            <person name="Slot J.C."/>
            <person name="St John F."/>
            <person name="Stenlid J."/>
            <person name="Sun H."/>
            <person name="Sun S."/>
            <person name="Syed K."/>
            <person name="Tsang A."/>
            <person name="Wiebenga A."/>
            <person name="Young D."/>
            <person name="Pisabarro A."/>
            <person name="Eastwood D.C."/>
            <person name="Martin F."/>
            <person name="Cullen D."/>
            <person name="Grigoriev I.V."/>
            <person name="Hibbett D.S."/>
        </authorList>
    </citation>
    <scope>NUCLEOTIDE SEQUENCE [LARGE SCALE GENOMIC DNA]</scope>
    <source>
        <strain evidence="2 3">DJM-731 SS1</strain>
    </source>
</reference>
<gene>
    <name evidence="2" type="ORF">DACRYDRAFT_99155</name>
</gene>
<feature type="region of interest" description="Disordered" evidence="1">
    <location>
        <begin position="1"/>
        <end position="240"/>
    </location>
</feature>
<feature type="compositionally biased region" description="Low complexity" evidence="1">
    <location>
        <begin position="193"/>
        <end position="240"/>
    </location>
</feature>
<feature type="compositionally biased region" description="Pro residues" evidence="1">
    <location>
        <begin position="35"/>
        <end position="47"/>
    </location>
</feature>
<keyword evidence="3" id="KW-1185">Reference proteome</keyword>